<dbReference type="EMBL" id="KN834793">
    <property type="protein sequence ID" value="KIK57021.1"/>
    <property type="molecule type" value="Genomic_DNA"/>
</dbReference>
<dbReference type="PANTHER" id="PTHR33938">
    <property type="entry name" value="FERULOYL ESTERASE B-RELATED"/>
    <property type="match status" value="1"/>
</dbReference>
<keyword evidence="3" id="KW-0858">Xylan degradation</keyword>
<keyword evidence="6 10" id="KW-0378">Hydrolase</keyword>
<protein>
    <recommendedName>
        <fullName evidence="10">Carboxylic ester hydrolase</fullName>
        <ecNumber evidence="10">3.1.1.-</ecNumber>
    </recommendedName>
</protein>
<accession>A0A0D0BPP2</accession>
<feature type="signal peptide" evidence="10">
    <location>
        <begin position="1"/>
        <end position="21"/>
    </location>
</feature>
<keyword evidence="3" id="KW-0624">Polysaccharide degradation</keyword>
<dbReference type="Proteomes" id="UP000053593">
    <property type="component" value="Unassembled WGS sequence"/>
</dbReference>
<dbReference type="PANTHER" id="PTHR33938:SF15">
    <property type="entry name" value="FERULOYL ESTERASE B-RELATED"/>
    <property type="match status" value="1"/>
</dbReference>
<keyword evidence="3" id="KW-0119">Carbohydrate metabolism</keyword>
<keyword evidence="2" id="KW-0719">Serine esterase</keyword>
<evidence type="ECO:0000256" key="3">
    <source>
        <dbReference type="ARBA" id="ARBA00022651"/>
    </source>
</evidence>
<comment type="similarity">
    <text evidence="1 10">Belongs to the tannase family.</text>
</comment>
<sequence>MIHPVLLASAFFTIFWTPTIAFNFDSACGSIASQAASIENTTIFFADIVPAGTMLTFPDQDPSCGFPGSSQEVLVDMCRVALNVSTSDRSGITMEAWLPRNWTGRFLSTGNGGLDGCIQYVDLAYTTAQGFATVGANNGHNGTSGRLFFNNSDVLADFVYRSIHTNVVVGKEITRMFYGTPHKHSYYLGCSTGGRQGFKMVQDFPDDFDGVVAGSPAINWNNLMSWSARFHNILGNATSPTFVTSEEWLGLIHENILEQCDIIDGVADGIIEDPNLCDYKPEVLICGSSGNLSDCLTPTQAGSVRQVFSPMFDTHGRLMYPRQQPGSENAALVGLIYSPDVFPFSQDWFHFVVFDPSFDVETLDLSDYQIAEDLNPFNIATFNGNLSSFQSRGGKVITYHGQADELIAPTDTEFYYHHVARTMGLPPSEIDEFLRFFRISGMSHCETGPGAWEIGQTLSGASGNLTPETLDPERNVLTAVVRWVEEGIAPDTILGTKFVNDTTELGVAFSRRHCRYPFRNNFDGTGDSTLPDSWSCKLD</sequence>
<organism evidence="11 12">
    <name type="scientific">Collybiopsis luxurians FD-317 M1</name>
    <dbReference type="NCBI Taxonomy" id="944289"/>
    <lineage>
        <taxon>Eukaryota</taxon>
        <taxon>Fungi</taxon>
        <taxon>Dikarya</taxon>
        <taxon>Basidiomycota</taxon>
        <taxon>Agaricomycotina</taxon>
        <taxon>Agaricomycetes</taxon>
        <taxon>Agaricomycetidae</taxon>
        <taxon>Agaricales</taxon>
        <taxon>Marasmiineae</taxon>
        <taxon>Omphalotaceae</taxon>
        <taxon>Collybiopsis</taxon>
        <taxon>Collybiopsis luxurians</taxon>
    </lineage>
</organism>
<gene>
    <name evidence="11" type="ORF">GYMLUDRAFT_46632</name>
</gene>
<evidence type="ECO:0000256" key="6">
    <source>
        <dbReference type="ARBA" id="ARBA00022801"/>
    </source>
</evidence>
<dbReference type="Pfam" id="PF07519">
    <property type="entry name" value="Tannase"/>
    <property type="match status" value="1"/>
</dbReference>
<name>A0A0D0BPP2_9AGAR</name>
<dbReference type="InterPro" id="IPR029058">
    <property type="entry name" value="AB_hydrolase_fold"/>
</dbReference>
<proteinExistence type="inferred from homology"/>
<evidence type="ECO:0000256" key="9">
    <source>
        <dbReference type="ARBA" id="ARBA00034075"/>
    </source>
</evidence>
<feature type="chain" id="PRO_5005112155" description="Carboxylic ester hydrolase" evidence="10">
    <location>
        <begin position="22"/>
        <end position="539"/>
    </location>
</feature>
<keyword evidence="5 10" id="KW-0732">Signal</keyword>
<feature type="non-terminal residue" evidence="11">
    <location>
        <position position="539"/>
    </location>
</feature>
<dbReference type="GO" id="GO:0045493">
    <property type="term" value="P:xylan catabolic process"/>
    <property type="evidence" value="ECO:0007669"/>
    <property type="project" value="UniProtKB-KW"/>
</dbReference>
<keyword evidence="8" id="KW-1015">Disulfide bond</keyword>
<evidence type="ECO:0000256" key="1">
    <source>
        <dbReference type="ARBA" id="ARBA00006249"/>
    </source>
</evidence>
<evidence type="ECO:0000313" key="12">
    <source>
        <dbReference type="Proteomes" id="UP000053593"/>
    </source>
</evidence>
<keyword evidence="4" id="KW-0479">Metal-binding</keyword>
<evidence type="ECO:0000256" key="5">
    <source>
        <dbReference type="ARBA" id="ARBA00022729"/>
    </source>
</evidence>
<evidence type="ECO:0000256" key="10">
    <source>
        <dbReference type="RuleBase" id="RU361238"/>
    </source>
</evidence>
<dbReference type="SUPFAM" id="SSF53474">
    <property type="entry name" value="alpha/beta-Hydrolases"/>
    <property type="match status" value="1"/>
</dbReference>
<keyword evidence="7" id="KW-0106">Calcium</keyword>
<comment type="catalytic activity">
    <reaction evidence="9">
        <text>feruloyl-polysaccharide + H2O = ferulate + polysaccharide.</text>
        <dbReference type="EC" id="3.1.1.73"/>
    </reaction>
</comment>
<keyword evidence="12" id="KW-1185">Reference proteome</keyword>
<dbReference type="EC" id="3.1.1.-" evidence="10"/>
<dbReference type="GO" id="GO:0046872">
    <property type="term" value="F:metal ion binding"/>
    <property type="evidence" value="ECO:0007669"/>
    <property type="project" value="UniProtKB-KW"/>
</dbReference>
<dbReference type="InterPro" id="IPR011118">
    <property type="entry name" value="Tannase/feruloyl_esterase"/>
</dbReference>
<evidence type="ECO:0000313" key="11">
    <source>
        <dbReference type="EMBL" id="KIK57021.1"/>
    </source>
</evidence>
<evidence type="ECO:0000256" key="4">
    <source>
        <dbReference type="ARBA" id="ARBA00022723"/>
    </source>
</evidence>
<dbReference type="GO" id="GO:0030600">
    <property type="term" value="F:feruloyl esterase activity"/>
    <property type="evidence" value="ECO:0007669"/>
    <property type="project" value="UniProtKB-EC"/>
</dbReference>
<dbReference type="HOGENOM" id="CLU_014819_1_0_1"/>
<evidence type="ECO:0000256" key="2">
    <source>
        <dbReference type="ARBA" id="ARBA00022487"/>
    </source>
</evidence>
<dbReference type="AlphaFoldDB" id="A0A0D0BPP2"/>
<reference evidence="11 12" key="1">
    <citation type="submission" date="2014-04" db="EMBL/GenBank/DDBJ databases">
        <title>Evolutionary Origins and Diversification of the Mycorrhizal Mutualists.</title>
        <authorList>
            <consortium name="DOE Joint Genome Institute"/>
            <consortium name="Mycorrhizal Genomics Consortium"/>
            <person name="Kohler A."/>
            <person name="Kuo A."/>
            <person name="Nagy L.G."/>
            <person name="Floudas D."/>
            <person name="Copeland A."/>
            <person name="Barry K.W."/>
            <person name="Cichocki N."/>
            <person name="Veneault-Fourrey C."/>
            <person name="LaButti K."/>
            <person name="Lindquist E.A."/>
            <person name="Lipzen A."/>
            <person name="Lundell T."/>
            <person name="Morin E."/>
            <person name="Murat C."/>
            <person name="Riley R."/>
            <person name="Ohm R."/>
            <person name="Sun H."/>
            <person name="Tunlid A."/>
            <person name="Henrissat B."/>
            <person name="Grigoriev I.V."/>
            <person name="Hibbett D.S."/>
            <person name="Martin F."/>
        </authorList>
    </citation>
    <scope>NUCLEOTIDE SEQUENCE [LARGE SCALE GENOMIC DNA]</scope>
    <source>
        <strain evidence="11 12">FD-317 M1</strain>
    </source>
</reference>
<evidence type="ECO:0000256" key="8">
    <source>
        <dbReference type="ARBA" id="ARBA00023157"/>
    </source>
</evidence>
<dbReference type="OrthoDB" id="3039123at2759"/>
<evidence type="ECO:0000256" key="7">
    <source>
        <dbReference type="ARBA" id="ARBA00022837"/>
    </source>
</evidence>